<organism evidence="1 2">
    <name type="scientific">Denitrobaculum tricleocarpae</name>
    <dbReference type="NCBI Taxonomy" id="2591009"/>
    <lineage>
        <taxon>Bacteria</taxon>
        <taxon>Pseudomonadati</taxon>
        <taxon>Pseudomonadota</taxon>
        <taxon>Alphaproteobacteria</taxon>
        <taxon>Rhodospirillales</taxon>
        <taxon>Rhodospirillaceae</taxon>
        <taxon>Denitrobaculum</taxon>
    </lineage>
</organism>
<evidence type="ECO:0000313" key="2">
    <source>
        <dbReference type="Proteomes" id="UP000315252"/>
    </source>
</evidence>
<dbReference type="Proteomes" id="UP000315252">
    <property type="component" value="Unassembled WGS sequence"/>
</dbReference>
<gene>
    <name evidence="1" type="ORF">FKG95_08955</name>
</gene>
<sequence length="487" mass="50547">MAGRFAIPRESEYGSNGEPLAGAKLFFYETQTSTPNDTFSDDALTVANTNPVVADAAGRFGDIFLKNEDYKVILKTSADVTVYTADPVRSPAATTKEVVAVSTTSPVGVSDDGKLFVADATAAPFTITLPPAASAGNGFEVPIGKIDPSLNAVTVDADGSETINGASDLSLPGQWDFATFRSNGTQWYAHVLPQTPGNTPLPRSYLAGFAASPDAGDPANDVTIGPGSARDDNNSVNMILDTDLVKRIDAAWAVGSGGGGLDTGSATADTVYHLWLIQRTDTGNVDCLFSLSSTNPTMPTNYDKKRRIGTVSYDGSSNLAVVHTFSTPVEGRFQKATTEGTSVTLADDLTDLETATRIEIRPKGVSTNTNGQGPVIRVGPTAGAVDTGYDSNATAGGANSFETDGLHLVRQSLVLATHSLNGTVVLSRDSVDSNFWQFSGSIGVAGLSSLTLLLGSIDLSGPLTNILVTTPGGVALFDAGEIVIIYS</sequence>
<dbReference type="RefSeq" id="WP_142896026.1">
    <property type="nucleotide sequence ID" value="NZ_ML660054.1"/>
</dbReference>
<accession>A0A545TSW1</accession>
<dbReference type="EMBL" id="VHSH01000003">
    <property type="protein sequence ID" value="TQV80313.1"/>
    <property type="molecule type" value="Genomic_DNA"/>
</dbReference>
<reference evidence="1 2" key="1">
    <citation type="submission" date="2019-06" db="EMBL/GenBank/DDBJ databases">
        <title>Whole genome sequence for Rhodospirillaceae sp. R148.</title>
        <authorList>
            <person name="Wang G."/>
        </authorList>
    </citation>
    <scope>NUCLEOTIDE SEQUENCE [LARGE SCALE GENOMIC DNA]</scope>
    <source>
        <strain evidence="1 2">R148</strain>
    </source>
</reference>
<proteinExistence type="predicted"/>
<dbReference type="OrthoDB" id="8241180at2"/>
<keyword evidence="2" id="KW-1185">Reference proteome</keyword>
<dbReference type="AlphaFoldDB" id="A0A545TSW1"/>
<evidence type="ECO:0000313" key="1">
    <source>
        <dbReference type="EMBL" id="TQV80313.1"/>
    </source>
</evidence>
<name>A0A545TSW1_9PROT</name>
<comment type="caution">
    <text evidence="1">The sequence shown here is derived from an EMBL/GenBank/DDBJ whole genome shotgun (WGS) entry which is preliminary data.</text>
</comment>
<protein>
    <submittedName>
        <fullName evidence="1">Uncharacterized protein</fullName>
    </submittedName>
</protein>